<evidence type="ECO:0000259" key="3">
    <source>
        <dbReference type="Pfam" id="PF00535"/>
    </source>
</evidence>
<gene>
    <name evidence="5" type="ORF">ENN51_07555</name>
</gene>
<dbReference type="SUPFAM" id="SSF53448">
    <property type="entry name" value="Nucleotide-diphospho-sugar transferases"/>
    <property type="match status" value="1"/>
</dbReference>
<dbReference type="PANTHER" id="PTHR43685:SF3">
    <property type="entry name" value="SLR2126 PROTEIN"/>
    <property type="match status" value="1"/>
</dbReference>
<feature type="domain" description="Glycosyltransferase 2-like" evidence="3">
    <location>
        <begin position="29"/>
        <end position="133"/>
    </location>
</feature>
<dbReference type="EMBL" id="DSBX01000284">
    <property type="protein sequence ID" value="HDR00120.1"/>
    <property type="molecule type" value="Genomic_DNA"/>
</dbReference>
<dbReference type="SUPFAM" id="SSF53756">
    <property type="entry name" value="UDP-Glycosyltransferase/glycogen phosphorylase"/>
    <property type="match status" value="1"/>
</dbReference>
<dbReference type="InterPro" id="IPR050834">
    <property type="entry name" value="Glycosyltransf_2"/>
</dbReference>
<dbReference type="Pfam" id="PF13579">
    <property type="entry name" value="Glyco_trans_4_4"/>
    <property type="match status" value="1"/>
</dbReference>
<keyword evidence="2" id="KW-1133">Transmembrane helix</keyword>
<accession>A0A7V0T6J8</accession>
<dbReference type="Gene3D" id="3.90.550.10">
    <property type="entry name" value="Spore Coat Polysaccharide Biosynthesis Protein SpsA, Chain A"/>
    <property type="match status" value="1"/>
</dbReference>
<sequence length="794" mass="86853">MNREIGKRGLRTAEKAGPGSSDGKGTGVSLVFTVKNEAATIRGFLATITAQRRLPDEVVVTDGGSTDGTREMLKEWAAGFPRPVTVQKVRGNIARGRNAAIRIARHDIIACTDAGCELAPDWLVSIAAPLEADLGLDVAAGGYRPVGLNLFERCAAAVSCPTRAIRADRFLPSARSVAFRRRAWARVGGYPEALDFAEDTVFDIALRQAGCRVRHTPEATVAWRPRGSLRALARQFRNYARGDARAGIRQGIYFRLYARWLAGAALLAAGLAVDARVLVPWALLVLAYGMLWSRLRDWRGLRDWRAPAIIFAQKLAVDGAAMLGWLEGRRGRIADCRMWTARCRTQEEATAGRSEAGGRVLLVGSRNLADPGGERRLVAVRAEALERRHGIATECLVVARRRAASPVRDDRLRLEEVVASRTWTWPAALARLAFRARQRSREKGWRGVIVSGIGGLVLVPFLRRWFAGLPLIADVHGAREEWLEYPPARLARAKLVRPAYRLARAVEGFALRRCDAALVVTDELARHLRASHGPLRTLRVPCGVSGPALPAPAAAELRDRTRRRLGLNGRTTFVYCGGLSDWQCFREGVALWQAWLGRDARAALLVVTREREQALSILRRMQARGRPGLARVIAAAPAEVAGLLPAGDIGLLLRERNVTNRVAFPNKFAEYIRAGLVVVTSPGLEGPAGRVRKAGCGVLFEPGAAAEPDEATTRQLAILLSRRGRDWAGWYRHSQQALAGFGDVDAAVNGLARQLTPKRTEVEAGVSRLSNRDTETERASCRGQIADCRMCREG</sequence>
<dbReference type="InterPro" id="IPR028098">
    <property type="entry name" value="Glyco_trans_4-like_N"/>
</dbReference>
<dbReference type="InterPro" id="IPR001173">
    <property type="entry name" value="Glyco_trans_2-like"/>
</dbReference>
<feature type="compositionally biased region" description="Basic and acidic residues" evidence="1">
    <location>
        <begin position="1"/>
        <end position="14"/>
    </location>
</feature>
<feature type="region of interest" description="Disordered" evidence="1">
    <location>
        <begin position="1"/>
        <end position="27"/>
    </location>
</feature>
<keyword evidence="2" id="KW-0472">Membrane</keyword>
<dbReference type="Proteomes" id="UP000885672">
    <property type="component" value="Unassembled WGS sequence"/>
</dbReference>
<evidence type="ECO:0000259" key="4">
    <source>
        <dbReference type="Pfam" id="PF13579"/>
    </source>
</evidence>
<protein>
    <submittedName>
        <fullName evidence="5">Glycosyltransferase</fullName>
    </submittedName>
</protein>
<proteinExistence type="predicted"/>
<keyword evidence="2" id="KW-0812">Transmembrane</keyword>
<dbReference type="Gene3D" id="3.40.50.2000">
    <property type="entry name" value="Glycogen Phosphorylase B"/>
    <property type="match status" value="2"/>
</dbReference>
<evidence type="ECO:0000313" key="5">
    <source>
        <dbReference type="EMBL" id="HDR00120.1"/>
    </source>
</evidence>
<reference evidence="5" key="1">
    <citation type="journal article" date="2020" name="mSystems">
        <title>Genome- and Community-Level Interaction Insights into Carbon Utilization and Element Cycling Functions of Hydrothermarchaeota in Hydrothermal Sediment.</title>
        <authorList>
            <person name="Zhou Z."/>
            <person name="Liu Y."/>
            <person name="Xu W."/>
            <person name="Pan J."/>
            <person name="Luo Z.H."/>
            <person name="Li M."/>
        </authorList>
    </citation>
    <scope>NUCLEOTIDE SEQUENCE [LARGE SCALE GENOMIC DNA]</scope>
    <source>
        <strain evidence="5">SpSt-1182</strain>
    </source>
</reference>
<dbReference type="PANTHER" id="PTHR43685">
    <property type="entry name" value="GLYCOSYLTRANSFERASE"/>
    <property type="match status" value="1"/>
</dbReference>
<comment type="caution">
    <text evidence="5">The sequence shown here is derived from an EMBL/GenBank/DDBJ whole genome shotgun (WGS) entry which is preliminary data.</text>
</comment>
<feature type="transmembrane region" description="Helical" evidence="2">
    <location>
        <begin position="444"/>
        <end position="462"/>
    </location>
</feature>
<name>A0A7V0T6J8_UNCW3</name>
<feature type="domain" description="Glycosyltransferase subfamily 4-like N-terminal" evidence="4">
    <location>
        <begin position="378"/>
        <end position="543"/>
    </location>
</feature>
<evidence type="ECO:0000256" key="1">
    <source>
        <dbReference type="SAM" id="MobiDB-lite"/>
    </source>
</evidence>
<evidence type="ECO:0000256" key="2">
    <source>
        <dbReference type="SAM" id="Phobius"/>
    </source>
</evidence>
<organism evidence="5">
    <name type="scientific">candidate division WOR-3 bacterium</name>
    <dbReference type="NCBI Taxonomy" id="2052148"/>
    <lineage>
        <taxon>Bacteria</taxon>
        <taxon>Bacteria division WOR-3</taxon>
    </lineage>
</organism>
<dbReference type="AlphaFoldDB" id="A0A7V0T6J8"/>
<feature type="transmembrane region" description="Helical" evidence="2">
    <location>
        <begin position="252"/>
        <end position="272"/>
    </location>
</feature>
<dbReference type="Pfam" id="PF00535">
    <property type="entry name" value="Glycos_transf_2"/>
    <property type="match status" value="1"/>
</dbReference>
<dbReference type="InterPro" id="IPR029044">
    <property type="entry name" value="Nucleotide-diphossugar_trans"/>
</dbReference>
<feature type="transmembrane region" description="Helical" evidence="2">
    <location>
        <begin position="278"/>
        <end position="295"/>
    </location>
</feature>